<comment type="caution">
    <text evidence="1">The sequence shown here is derived from an EMBL/GenBank/DDBJ whole genome shotgun (WGS) entry which is preliminary data.</text>
</comment>
<dbReference type="EMBL" id="ATHO01000102">
    <property type="protein sequence ID" value="EQB05988.1"/>
    <property type="molecule type" value="Genomic_DNA"/>
</dbReference>
<proteinExistence type="predicted"/>
<dbReference type="Proteomes" id="UP000015525">
    <property type="component" value="Unassembled WGS sequence"/>
</dbReference>
<protein>
    <submittedName>
        <fullName evidence="1">Uncharacterized protein</fullName>
    </submittedName>
</protein>
<accession>T0H1J4</accession>
<keyword evidence="2" id="KW-1185">Reference proteome</keyword>
<dbReference type="PATRIC" id="fig|1329909.3.peg.2278"/>
<gene>
    <name evidence="1" type="ORF">L288_11765</name>
</gene>
<dbReference type="AlphaFoldDB" id="T0H1J4"/>
<organism evidence="1 2">
    <name type="scientific">Sphingobium quisquiliarum P25</name>
    <dbReference type="NCBI Taxonomy" id="1329909"/>
    <lineage>
        <taxon>Bacteria</taxon>
        <taxon>Pseudomonadati</taxon>
        <taxon>Pseudomonadota</taxon>
        <taxon>Alphaproteobacteria</taxon>
        <taxon>Sphingomonadales</taxon>
        <taxon>Sphingomonadaceae</taxon>
        <taxon>Sphingobium</taxon>
    </lineage>
</organism>
<dbReference type="RefSeq" id="WP_021238598.1">
    <property type="nucleotide sequence ID" value="NZ_ATHO01000102.1"/>
</dbReference>
<evidence type="ECO:0000313" key="1">
    <source>
        <dbReference type="EMBL" id="EQB05988.1"/>
    </source>
</evidence>
<reference evidence="1 2" key="1">
    <citation type="journal article" date="2013" name="Genome Announc.">
        <title>Draft Genome Sequence of Sphingobium quisquiliarum Strain P25T, a Novel Hexachlorocyclohexane (HCH)-Degrading Bacterium Isolated from an HCH Dumpsite.</title>
        <authorList>
            <person name="Kumar Singh A."/>
            <person name="Sangwan N."/>
            <person name="Sharma A."/>
            <person name="Gupta V."/>
            <person name="Khurana J.P."/>
            <person name="Lal R."/>
        </authorList>
    </citation>
    <scope>NUCLEOTIDE SEQUENCE [LARGE SCALE GENOMIC DNA]</scope>
    <source>
        <strain evidence="1 2">P25</strain>
    </source>
</reference>
<name>T0H1J4_9SPHN</name>
<evidence type="ECO:0000313" key="2">
    <source>
        <dbReference type="Proteomes" id="UP000015525"/>
    </source>
</evidence>
<sequence length="312" mass="34104">MRDFPYDYGYALLMLGRLDGRLGNSPAADIWLARSRLKGAAMLASSAGIPITVAELEDWICGRRPPPRHSEGLNDPLSVAALVHFALSANDSLLDPVARATLNISRSLLDDRKEAELWGAEDLVRFGPAWRSVQSALEAPYPAVSLEAVAERLIAAREQLQAPVAGGQLLTTADGRQFRLDPRRPDLGWVIACHVPAALKACGLAMRHLPPFVDMGRFPSEDVDALAEQLAAMIARQASEGLRELDRIERRVSRLPQELEVTKRSKAPLLMRLELAYPGLSRMAAARLLGISHQGVTKLMRRISSRTKEGGG</sequence>